<protein>
    <submittedName>
        <fullName evidence="1">Uncharacterized protein</fullName>
    </submittedName>
</protein>
<dbReference type="Proteomes" id="UP000193518">
    <property type="component" value="Unassembled WGS sequence"/>
</dbReference>
<proteinExistence type="predicted"/>
<accession>A0AAE5MI55</accession>
<dbReference type="RefSeq" id="WP_022593311.1">
    <property type="nucleotide sequence ID" value="NZ_AP025268.1"/>
</dbReference>
<sequence length="123" mass="13153">MVSINGNLWSELGARAEEGELYLEPGVAQKCAQRCAELGAELDRIRRGAASLGRIDGLGHLPSGTALARKFEQKASGGEYPLDQALADHITVVEEMQSVFEKIAANYATAEESNAQRFTESGG</sequence>
<dbReference type="AlphaFoldDB" id="A0AAE5MI55"/>
<dbReference type="EMBL" id="LWIC01000006">
    <property type="protein sequence ID" value="ORM25264.1"/>
    <property type="molecule type" value="Genomic_DNA"/>
</dbReference>
<gene>
    <name evidence="1" type="ORF">A5N68_14935</name>
</gene>
<name>A0AAE5MI55_RHOHA</name>
<comment type="caution">
    <text evidence="1">The sequence shown here is derived from an EMBL/GenBank/DDBJ whole genome shotgun (WGS) entry which is preliminary data.</text>
</comment>
<organism evidence="1 2">
    <name type="scientific">Rhodococcus hoagii</name>
    <name type="common">Corynebacterium equii</name>
    <dbReference type="NCBI Taxonomy" id="43767"/>
    <lineage>
        <taxon>Bacteria</taxon>
        <taxon>Bacillati</taxon>
        <taxon>Actinomycetota</taxon>
        <taxon>Actinomycetes</taxon>
        <taxon>Mycobacteriales</taxon>
        <taxon>Nocardiaceae</taxon>
        <taxon>Prescottella</taxon>
    </lineage>
</organism>
<evidence type="ECO:0000313" key="1">
    <source>
        <dbReference type="EMBL" id="ORM25264.1"/>
    </source>
</evidence>
<reference evidence="1 2" key="1">
    <citation type="journal article" date="2016" name="Genome Biol. Evol.">
        <title>Pangenome and Phylogenomic Analysis of the Pathogenic Actinobacterium Rhodococcus equi.</title>
        <authorList>
            <person name="Anastasi E."/>
            <person name="MacArthur I."/>
            <person name="Scortti M."/>
            <person name="Alvarez S."/>
            <person name="Giguere S."/>
            <person name="Vazquez-Boland J.A."/>
        </authorList>
    </citation>
    <scope>NUCLEOTIDE SEQUENCE [LARGE SCALE GENOMIC DNA]</scope>
    <source>
        <strain evidence="1 2">PAM1271</strain>
    </source>
</reference>
<evidence type="ECO:0000313" key="2">
    <source>
        <dbReference type="Proteomes" id="UP000193518"/>
    </source>
</evidence>